<evidence type="ECO:0000313" key="1">
    <source>
        <dbReference type="EMBL" id="CAD8188092.1"/>
    </source>
</evidence>
<dbReference type="EMBL" id="CAJJDP010000091">
    <property type="protein sequence ID" value="CAD8188092.1"/>
    <property type="molecule type" value="Genomic_DNA"/>
</dbReference>
<accession>A0A8S1WH73</accession>
<name>A0A8S1WH73_PAROT</name>
<reference evidence="1" key="1">
    <citation type="submission" date="2021-01" db="EMBL/GenBank/DDBJ databases">
        <authorList>
            <consortium name="Genoscope - CEA"/>
            <person name="William W."/>
        </authorList>
    </citation>
    <scope>NUCLEOTIDE SEQUENCE</scope>
</reference>
<proteinExistence type="predicted"/>
<keyword evidence="2" id="KW-1185">Reference proteome</keyword>
<comment type="caution">
    <text evidence="1">The sequence shown here is derived from an EMBL/GenBank/DDBJ whole genome shotgun (WGS) entry which is preliminary data.</text>
</comment>
<protein>
    <submittedName>
        <fullName evidence="1">Uncharacterized protein</fullName>
    </submittedName>
</protein>
<gene>
    <name evidence="1" type="ORF">POCTA_138.1.T0920017</name>
</gene>
<sequence>MPENIIQEWGNHLMNQFNKKKKLKIFVLLDQNQRSIPKFNHIVTTSNYNEIIILTDGQTKY</sequence>
<dbReference type="AlphaFoldDB" id="A0A8S1WH73"/>
<organism evidence="1 2">
    <name type="scientific">Paramecium octaurelia</name>
    <dbReference type="NCBI Taxonomy" id="43137"/>
    <lineage>
        <taxon>Eukaryota</taxon>
        <taxon>Sar</taxon>
        <taxon>Alveolata</taxon>
        <taxon>Ciliophora</taxon>
        <taxon>Intramacronucleata</taxon>
        <taxon>Oligohymenophorea</taxon>
        <taxon>Peniculida</taxon>
        <taxon>Parameciidae</taxon>
        <taxon>Paramecium</taxon>
    </lineage>
</organism>
<evidence type="ECO:0000313" key="2">
    <source>
        <dbReference type="Proteomes" id="UP000683925"/>
    </source>
</evidence>
<dbReference type="Proteomes" id="UP000683925">
    <property type="component" value="Unassembled WGS sequence"/>
</dbReference>